<gene>
    <name evidence="4" type="ORF">SAMN05660748_4257</name>
</gene>
<dbReference type="InterPro" id="IPR056362">
    <property type="entry name" value="AtuA-like_ferredoxin_dom"/>
</dbReference>
<keyword evidence="5" id="KW-1185">Reference proteome</keyword>
<dbReference type="AlphaFoldDB" id="A0A285VFW3"/>
<evidence type="ECO:0000313" key="5">
    <source>
        <dbReference type="Proteomes" id="UP000219435"/>
    </source>
</evidence>
<feature type="domain" description="Acyclic terpene utilisation N-terminal" evidence="2">
    <location>
        <begin position="5"/>
        <end position="447"/>
    </location>
</feature>
<dbReference type="RefSeq" id="WP_209305941.1">
    <property type="nucleotide sequence ID" value="NZ_OBQI01000007.1"/>
</dbReference>
<evidence type="ECO:0000259" key="2">
    <source>
        <dbReference type="Pfam" id="PF07287"/>
    </source>
</evidence>
<proteinExistence type="predicted"/>
<dbReference type="Proteomes" id="UP000219435">
    <property type="component" value="Unassembled WGS sequence"/>
</dbReference>
<dbReference type="EMBL" id="OBQI01000007">
    <property type="protein sequence ID" value="SOC52949.1"/>
    <property type="molecule type" value="Genomic_DNA"/>
</dbReference>
<evidence type="ECO:0000313" key="4">
    <source>
        <dbReference type="EMBL" id="SOC52949.1"/>
    </source>
</evidence>
<evidence type="ECO:0000256" key="1">
    <source>
        <dbReference type="SAM" id="MobiDB-lite"/>
    </source>
</evidence>
<evidence type="ECO:0000259" key="3">
    <source>
        <dbReference type="Pfam" id="PF23544"/>
    </source>
</evidence>
<accession>A0A285VFW3</accession>
<sequence>MSAPLRVANVSGFYGDRLSAMREMLDGGDVDVLTGDYLAELTMLILGRQRAGDAAAGYARSFLTQLEDCLGDALSRGVRIVSNAGGLNPRGLADAVRELGTRLGVEVRVATVSGDDLLPRLVELSSAGRLRAGERPPADGDGAAGAGEFPDTLTANAYLGCWGIVRALEAGADVVVTGRVTDASVVVGPAAWHHGWGPGDLDALAGATVAGHVLECGAQATGGNFSFFAELLDADPGCLDRIGFPLAEIAADGTSVITKHPGTGGAVTVGTVTEQLLYECTGSRYGGPDVITRFDQLELRQLGRDRVEITGARGLPPGGWLKVATNRLGGFRNSMTLPLAGLDVDRKAELLRRQLAPALEGVAEAVVTLARTDSPDAGSEEEASALLHVTVKDPDREKVGKAFTVPLIELGLASIPGFFATTAPPSPSAYGVYAPAWVPAEDVDQLVGLPDGGAETVPSARSRPAGAQDDEPAELVAGGGPSPGGPTRRVPLGRVVGARSGDKGGAATLGVYARNDQGYAWLAAFLTEERLRELLPEAAGLPLTRELLPGLRAVLFQIHGLLGEGVAAGTRFDPQAKAVGEWLRSRVVDVPVSLFPEGRV</sequence>
<dbReference type="InterPro" id="IPR010839">
    <property type="entry name" value="AtuA_N"/>
</dbReference>
<feature type="region of interest" description="Disordered" evidence="1">
    <location>
        <begin position="449"/>
        <end position="490"/>
    </location>
</feature>
<dbReference type="Pfam" id="PF23544">
    <property type="entry name" value="AtuA_ferredoxin"/>
    <property type="match status" value="1"/>
</dbReference>
<dbReference type="PANTHER" id="PTHR47585:SF1">
    <property type="entry name" value="DUF1446 DOMAIN-CONTAINING PROTEIN"/>
    <property type="match status" value="1"/>
</dbReference>
<reference evidence="5" key="1">
    <citation type="submission" date="2017-08" db="EMBL/GenBank/DDBJ databases">
        <authorList>
            <person name="Varghese N."/>
            <person name="Submissions S."/>
        </authorList>
    </citation>
    <scope>NUCLEOTIDE SEQUENCE [LARGE SCALE GENOMIC DNA]</scope>
    <source>
        <strain evidence="5">DSM 4725</strain>
    </source>
</reference>
<evidence type="ECO:0008006" key="6">
    <source>
        <dbReference type="Google" id="ProtNLM"/>
    </source>
</evidence>
<dbReference type="Pfam" id="PF07287">
    <property type="entry name" value="AtuA"/>
    <property type="match status" value="1"/>
</dbReference>
<dbReference type="PANTHER" id="PTHR47585">
    <property type="match status" value="1"/>
</dbReference>
<feature type="domain" description="AtuA-like ferredoxin-fold" evidence="3">
    <location>
        <begin position="491"/>
        <end position="586"/>
    </location>
</feature>
<name>A0A285VFW3_9ACTN</name>
<organism evidence="4 5">
    <name type="scientific">Blastococcus aggregatus</name>
    <dbReference type="NCBI Taxonomy" id="38502"/>
    <lineage>
        <taxon>Bacteria</taxon>
        <taxon>Bacillati</taxon>
        <taxon>Actinomycetota</taxon>
        <taxon>Actinomycetes</taxon>
        <taxon>Geodermatophilales</taxon>
        <taxon>Geodermatophilaceae</taxon>
        <taxon>Blastococcus</taxon>
    </lineage>
</organism>
<protein>
    <recommendedName>
        <fullName evidence="6">Exopolyphosphatase</fullName>
    </recommendedName>
</protein>